<dbReference type="STRING" id="1117647.M5M_18445"/>
<proteinExistence type="predicted"/>
<keyword evidence="1" id="KW-1133">Transmembrane helix</keyword>
<feature type="domain" description="Rhodanese" evidence="2">
    <location>
        <begin position="15"/>
        <end position="105"/>
    </location>
</feature>
<dbReference type="Gene3D" id="3.40.250.10">
    <property type="entry name" value="Rhodanese-like domain"/>
    <property type="match status" value="1"/>
</dbReference>
<dbReference type="EMBL" id="CP003746">
    <property type="protein sequence ID" value="AFV00818.1"/>
    <property type="molecule type" value="Genomic_DNA"/>
</dbReference>
<dbReference type="AlphaFoldDB" id="K4L3P0"/>
<accession>K4L3P0</accession>
<dbReference type="RefSeq" id="WP_015048968.1">
    <property type="nucleotide sequence ID" value="NC_018868.3"/>
</dbReference>
<evidence type="ECO:0000313" key="3">
    <source>
        <dbReference type="EMBL" id="AFV00818.1"/>
    </source>
</evidence>
<evidence type="ECO:0000256" key="1">
    <source>
        <dbReference type="SAM" id="Phobius"/>
    </source>
</evidence>
<evidence type="ECO:0000313" key="4">
    <source>
        <dbReference type="Proteomes" id="UP000000466"/>
    </source>
</evidence>
<dbReference type="CDD" id="cd00158">
    <property type="entry name" value="RHOD"/>
    <property type="match status" value="1"/>
</dbReference>
<organism evidence="3 4">
    <name type="scientific">Simiduia agarivorans (strain DSM 21679 / JCM 13881 / BCRC 17597 / SA1)</name>
    <dbReference type="NCBI Taxonomy" id="1117647"/>
    <lineage>
        <taxon>Bacteria</taxon>
        <taxon>Pseudomonadati</taxon>
        <taxon>Pseudomonadota</taxon>
        <taxon>Gammaproteobacteria</taxon>
        <taxon>Cellvibrionales</taxon>
        <taxon>Cellvibrionaceae</taxon>
        <taxon>Simiduia</taxon>
    </lineage>
</organism>
<keyword evidence="4" id="KW-1185">Reference proteome</keyword>
<dbReference type="SMART" id="SM00450">
    <property type="entry name" value="RHOD"/>
    <property type="match status" value="1"/>
</dbReference>
<sequence>MLRITASELSQKIQQGERPLIIDVRTPAEYAAVHLPASHNLPMGTFGPDAISALAKAGDQVFLMCRTQRRAEMVCQQLTGQLECELVVVDGGVEQVEPALLARQGREVMGLDRQVRIAAGSLVVLGVAGGFFVAPWLFGLSGFVGAGLVFSGLTDTCPMGSVISRMPWNQA</sequence>
<keyword evidence="1" id="KW-0472">Membrane</keyword>
<dbReference type="Pfam" id="PF11127">
    <property type="entry name" value="YgaP-like_TM"/>
    <property type="match status" value="1"/>
</dbReference>
<dbReference type="Proteomes" id="UP000000466">
    <property type="component" value="Chromosome"/>
</dbReference>
<dbReference type="OrthoDB" id="1445766at2"/>
<protein>
    <submittedName>
        <fullName evidence="3">Rhodanese domain-containing protein</fullName>
    </submittedName>
</protein>
<dbReference type="SUPFAM" id="SSF52821">
    <property type="entry name" value="Rhodanese/Cell cycle control phosphatase"/>
    <property type="match status" value="1"/>
</dbReference>
<dbReference type="Pfam" id="PF00581">
    <property type="entry name" value="Rhodanese"/>
    <property type="match status" value="1"/>
</dbReference>
<gene>
    <name evidence="3" type="ordered locus">M5M_18445</name>
</gene>
<dbReference type="Gene3D" id="6.10.140.1340">
    <property type="match status" value="1"/>
</dbReference>
<feature type="transmembrane region" description="Helical" evidence="1">
    <location>
        <begin position="115"/>
        <end position="137"/>
    </location>
</feature>
<keyword evidence="1" id="KW-0812">Transmembrane</keyword>
<dbReference type="PROSITE" id="PS50206">
    <property type="entry name" value="RHODANESE_3"/>
    <property type="match status" value="1"/>
</dbReference>
<dbReference type="eggNOG" id="COG0607">
    <property type="taxonomic scope" value="Bacteria"/>
</dbReference>
<dbReference type="InterPro" id="IPR021309">
    <property type="entry name" value="YgaP-like_TM"/>
</dbReference>
<reference evidence="3 4" key="1">
    <citation type="journal article" date="2013" name="Genome Announc.">
        <title>Complete genome sequence of Simiduia agarivorans SA1(T), a marine bacterium able to degrade a variety of polysaccharides.</title>
        <authorList>
            <person name="Lin S.Y."/>
            <person name="Shieh W.Y."/>
            <person name="Chen J.S."/>
            <person name="Tang S.L."/>
        </authorList>
    </citation>
    <scope>NUCLEOTIDE SEQUENCE [LARGE SCALE GENOMIC DNA]</scope>
    <source>
        <strain evidence="4">DSM 21679 / JCM 13881 / BCRC 17597 / SA1</strain>
    </source>
</reference>
<evidence type="ECO:0000259" key="2">
    <source>
        <dbReference type="PROSITE" id="PS50206"/>
    </source>
</evidence>
<dbReference type="KEGG" id="saga:M5M_18445"/>
<dbReference type="InterPro" id="IPR036873">
    <property type="entry name" value="Rhodanese-like_dom_sf"/>
</dbReference>
<name>K4L3P0_SIMAS</name>
<dbReference type="InterPro" id="IPR001763">
    <property type="entry name" value="Rhodanese-like_dom"/>
</dbReference>
<dbReference type="HOGENOM" id="CLU_107126_1_0_6"/>